<reference evidence="1" key="1">
    <citation type="journal article" date="2015" name="Genome Announc.">
        <title>Draft Genome Sequence of Anaerolineae Strain TC1, a Novel Isolate from a Methanogenic Wastewater Treatment System.</title>
        <authorList>
            <person name="Matsuura N."/>
            <person name="Tourlousse D.M."/>
            <person name="Sun L."/>
            <person name="Toyonaga M."/>
            <person name="Kuroda K."/>
            <person name="Ohashi A."/>
            <person name="Cruz R."/>
            <person name="Yamaguchi T."/>
            <person name="Sekiguchi Y."/>
        </authorList>
    </citation>
    <scope>NUCLEOTIDE SEQUENCE [LARGE SCALE GENOMIC DNA]</scope>
    <source>
        <strain evidence="1">TC1</strain>
    </source>
</reference>
<dbReference type="SUPFAM" id="SSF51905">
    <property type="entry name" value="FAD/NAD(P)-binding domain"/>
    <property type="match status" value="1"/>
</dbReference>
<dbReference type="OrthoDB" id="9814556at2"/>
<sequence>MNQEYDVIIAGGGMAGLTSAACLCRNGFRTLLCEKREKTGGLVQTFWHHGFAFDAGIRAFENSGIIFPMLKNFQIDLEFVQNPVSIGIEKEWVVINSCESLRNYAAMLTKIFPDDAPAIEKIRNEIKKVMGYMDVIYGIDNPLFNGQFRDLKYLFRTLLPWMVKYQINIGKAARMNEPIQTCLQRFTQNPALRDMIAQHFFQDTPSFFALSYFSLYLDYQYPIGGTGTLSEKMTEKILAAGGEIKTETIVDQIDLKNREIKTTKGESFRYKKLIWAANQQSLYNAIQGQQSSVIEKQRTLVNRSKGNDSILTLFLGTDIDRDYFRSRCGAHAFYTPSKIGLSSLPAWQDVIHQDQFSINRWIQTYLECTTYEISCPALRDPTLAPEGKTGLIVSTLMDYALVRQMLEEDRYDTFKQFCIDTIIQVLNTSIFPDFREKILFSLCSTPVTIERETGNTQGAITGWSFTNQPIPAVSQAKRINESVYTPMSDIFQCGQWTFSPSGLPISILTGKLAGDAAQKALTSIAKNSSS</sequence>
<dbReference type="PATRIC" id="fig|1678840.3.peg.2370"/>
<evidence type="ECO:0000313" key="2">
    <source>
        <dbReference type="Proteomes" id="UP000053370"/>
    </source>
</evidence>
<dbReference type="PANTHER" id="PTHR43734:SF1">
    <property type="entry name" value="PHYTOENE DESATURASE"/>
    <property type="match status" value="1"/>
</dbReference>
<evidence type="ECO:0000313" key="1">
    <source>
        <dbReference type="EMBL" id="GAP40991.1"/>
    </source>
</evidence>
<protein>
    <submittedName>
        <fullName evidence="1">Protein containing NAD(P)-binding Rossmann-like domain</fullName>
    </submittedName>
</protein>
<dbReference type="AlphaFoldDB" id="A0A0S7BXH4"/>
<keyword evidence="2" id="KW-1185">Reference proteome</keyword>
<gene>
    <name evidence="1" type="ORF">ATC1_13973</name>
</gene>
<dbReference type="EMBL" id="DF968181">
    <property type="protein sequence ID" value="GAP40991.1"/>
    <property type="molecule type" value="Genomic_DNA"/>
</dbReference>
<accession>A0A0S7BXH4</accession>
<dbReference type="GO" id="GO:0016491">
    <property type="term" value="F:oxidoreductase activity"/>
    <property type="evidence" value="ECO:0007669"/>
    <property type="project" value="InterPro"/>
</dbReference>
<dbReference type="InterPro" id="IPR036188">
    <property type="entry name" value="FAD/NAD-bd_sf"/>
</dbReference>
<dbReference type="Pfam" id="PF13450">
    <property type="entry name" value="NAD_binding_8"/>
    <property type="match status" value="1"/>
</dbReference>
<dbReference type="Gene3D" id="3.50.50.60">
    <property type="entry name" value="FAD/NAD(P)-binding domain"/>
    <property type="match status" value="2"/>
</dbReference>
<dbReference type="STRING" id="1678840.ATC1_13973"/>
<organism evidence="1">
    <name type="scientific">Flexilinea flocculi</name>
    <dbReference type="NCBI Taxonomy" id="1678840"/>
    <lineage>
        <taxon>Bacteria</taxon>
        <taxon>Bacillati</taxon>
        <taxon>Chloroflexota</taxon>
        <taxon>Anaerolineae</taxon>
        <taxon>Anaerolineales</taxon>
        <taxon>Anaerolineaceae</taxon>
        <taxon>Flexilinea</taxon>
    </lineage>
</organism>
<dbReference type="Proteomes" id="UP000053370">
    <property type="component" value="Unassembled WGS sequence"/>
</dbReference>
<name>A0A0S7BXH4_9CHLR</name>
<dbReference type="PANTHER" id="PTHR43734">
    <property type="entry name" value="PHYTOENE DESATURASE"/>
    <property type="match status" value="1"/>
</dbReference>
<dbReference type="RefSeq" id="WP_062281297.1">
    <property type="nucleotide sequence ID" value="NZ_DF968181.1"/>
</dbReference>
<proteinExistence type="predicted"/>